<name>A0A5R9GPM5_9BACL</name>
<dbReference type="EMBL" id="VCIW01000001">
    <property type="protein sequence ID" value="TLS54285.1"/>
    <property type="molecule type" value="Genomic_DNA"/>
</dbReference>
<keyword evidence="1" id="KW-0678">Repressor</keyword>
<reference evidence="6 7" key="1">
    <citation type="submission" date="2019-05" db="EMBL/GenBank/DDBJ databases">
        <authorList>
            <person name="Narsing Rao M.P."/>
            <person name="Li W.J."/>
        </authorList>
    </citation>
    <scope>NUCLEOTIDE SEQUENCE [LARGE SCALE GENOMIC DNA]</scope>
    <source>
        <strain evidence="6 7">SYSU_K30003</strain>
    </source>
</reference>
<evidence type="ECO:0000313" key="6">
    <source>
        <dbReference type="EMBL" id="TLS54285.1"/>
    </source>
</evidence>
<evidence type="ECO:0000256" key="2">
    <source>
        <dbReference type="ARBA" id="ARBA00023015"/>
    </source>
</evidence>
<dbReference type="CDD" id="cd01392">
    <property type="entry name" value="HTH_LacI"/>
    <property type="match status" value="1"/>
</dbReference>
<proteinExistence type="predicted"/>
<dbReference type="PANTHER" id="PTHR30146">
    <property type="entry name" value="LACI-RELATED TRANSCRIPTIONAL REPRESSOR"/>
    <property type="match status" value="1"/>
</dbReference>
<organism evidence="6 7">
    <name type="scientific">Paenibacillus antri</name>
    <dbReference type="NCBI Taxonomy" id="2582848"/>
    <lineage>
        <taxon>Bacteria</taxon>
        <taxon>Bacillati</taxon>
        <taxon>Bacillota</taxon>
        <taxon>Bacilli</taxon>
        <taxon>Bacillales</taxon>
        <taxon>Paenibacillaceae</taxon>
        <taxon>Paenibacillus</taxon>
    </lineage>
</organism>
<dbReference type="PANTHER" id="PTHR30146:SF148">
    <property type="entry name" value="HTH-TYPE TRANSCRIPTIONAL REPRESSOR PURR-RELATED"/>
    <property type="match status" value="1"/>
</dbReference>
<evidence type="ECO:0000259" key="5">
    <source>
        <dbReference type="PROSITE" id="PS50932"/>
    </source>
</evidence>
<keyword evidence="3" id="KW-0238">DNA-binding</keyword>
<dbReference type="InterPro" id="IPR046335">
    <property type="entry name" value="LacI/GalR-like_sensor"/>
</dbReference>
<gene>
    <name evidence="6" type="ORF">FE782_02780</name>
</gene>
<dbReference type="Pfam" id="PF00356">
    <property type="entry name" value="LacI"/>
    <property type="match status" value="1"/>
</dbReference>
<evidence type="ECO:0000256" key="3">
    <source>
        <dbReference type="ARBA" id="ARBA00023125"/>
    </source>
</evidence>
<dbReference type="AlphaFoldDB" id="A0A5R9GPM5"/>
<dbReference type="GO" id="GO:0000976">
    <property type="term" value="F:transcription cis-regulatory region binding"/>
    <property type="evidence" value="ECO:0007669"/>
    <property type="project" value="TreeGrafter"/>
</dbReference>
<dbReference type="SUPFAM" id="SSF47413">
    <property type="entry name" value="lambda repressor-like DNA-binding domains"/>
    <property type="match status" value="1"/>
</dbReference>
<evidence type="ECO:0000313" key="7">
    <source>
        <dbReference type="Proteomes" id="UP000309676"/>
    </source>
</evidence>
<protein>
    <submittedName>
        <fullName evidence="6">LacI family transcriptional regulator</fullName>
    </submittedName>
</protein>
<comment type="caution">
    <text evidence="6">The sequence shown here is derived from an EMBL/GenBank/DDBJ whole genome shotgun (WGS) entry which is preliminary data.</text>
</comment>
<dbReference type="Gene3D" id="3.40.50.2300">
    <property type="match status" value="2"/>
</dbReference>
<dbReference type="PROSITE" id="PS50932">
    <property type="entry name" value="HTH_LACI_2"/>
    <property type="match status" value="1"/>
</dbReference>
<sequence>MLLYNNVIITPVYTYAARHVNRFVMIVFFNCYARYHSIRIRRIPMPRKVSIQTIADQLGLSKYAVSRALSGKSGVSQATRERVLKLAETLGYGLPAQKAKPPASGTASFVLVCINQSNRGDPSYWQRVLEGIIAGCREKGWQHAIVSQPLSFPKGSALSPQETIAPHLDWNGCLGLVVLGAYPYSALQLMARTGKPLVLLDHNEPMLDCDAVNHANIDAGMTVAHHLIAARRCRSIVYLGDDGRSTSFSERRIGVRIAAERYGDERTKLREWELPYEEGGWLEEAQARFERLAPEERPDGWICANDDIAIRWMRKLQELGVSIPEQTLVTGIDNVEGAAHASPRLTTVNLCKEELGARAVEALQRRIERPGSPAERIQLRSAFIPRDSA</sequence>
<dbReference type="Proteomes" id="UP000309676">
    <property type="component" value="Unassembled WGS sequence"/>
</dbReference>
<feature type="domain" description="HTH lacI-type" evidence="5">
    <location>
        <begin position="49"/>
        <end position="92"/>
    </location>
</feature>
<evidence type="ECO:0000256" key="1">
    <source>
        <dbReference type="ARBA" id="ARBA00022491"/>
    </source>
</evidence>
<dbReference type="SMART" id="SM00354">
    <property type="entry name" value="HTH_LACI"/>
    <property type="match status" value="1"/>
</dbReference>
<keyword evidence="4" id="KW-0804">Transcription</keyword>
<dbReference type="SUPFAM" id="SSF53822">
    <property type="entry name" value="Periplasmic binding protein-like I"/>
    <property type="match status" value="1"/>
</dbReference>
<dbReference type="InterPro" id="IPR028082">
    <property type="entry name" value="Peripla_BP_I"/>
</dbReference>
<keyword evidence="7" id="KW-1185">Reference proteome</keyword>
<dbReference type="InterPro" id="IPR000843">
    <property type="entry name" value="HTH_LacI"/>
</dbReference>
<dbReference type="Gene3D" id="1.10.260.40">
    <property type="entry name" value="lambda repressor-like DNA-binding domains"/>
    <property type="match status" value="1"/>
</dbReference>
<evidence type="ECO:0000256" key="4">
    <source>
        <dbReference type="ARBA" id="ARBA00023163"/>
    </source>
</evidence>
<dbReference type="Pfam" id="PF13377">
    <property type="entry name" value="Peripla_BP_3"/>
    <property type="match status" value="1"/>
</dbReference>
<accession>A0A5R9GPM5</accession>
<dbReference type="InterPro" id="IPR010982">
    <property type="entry name" value="Lambda_DNA-bd_dom_sf"/>
</dbReference>
<dbReference type="GO" id="GO:0003700">
    <property type="term" value="F:DNA-binding transcription factor activity"/>
    <property type="evidence" value="ECO:0007669"/>
    <property type="project" value="TreeGrafter"/>
</dbReference>
<keyword evidence="2" id="KW-0805">Transcription regulation</keyword>